<proteinExistence type="predicted"/>
<evidence type="ECO:0000313" key="2">
    <source>
        <dbReference type="Proteomes" id="UP000785679"/>
    </source>
</evidence>
<dbReference type="EMBL" id="RRYP01013611">
    <property type="protein sequence ID" value="TNV76422.1"/>
    <property type="molecule type" value="Genomic_DNA"/>
</dbReference>
<sequence length="202" mass="23223">MAYRSHLIKHFTAIKSISGEYCKCRYEKISFYSNGLCDLSKCKGCNQWHASASYFAQGFCIECNKCHRCCNRLYSCDKCINADPLSCSQFKCQSCAIAKAPTDNIYPSYNCESCGRTHKCYTCYGESYCEDCDECHQLFGKCEIFPGASSKFQSSRGKPAWEEFDKFMWELQWMHEAHEDGQNQVVEIEAEEEVQGESNQQK</sequence>
<keyword evidence="2" id="KW-1185">Reference proteome</keyword>
<evidence type="ECO:0000313" key="1">
    <source>
        <dbReference type="EMBL" id="TNV76422.1"/>
    </source>
</evidence>
<reference evidence="1" key="1">
    <citation type="submission" date="2019-06" db="EMBL/GenBank/DDBJ databases">
        <authorList>
            <person name="Zheng W."/>
        </authorList>
    </citation>
    <scope>NUCLEOTIDE SEQUENCE</scope>
    <source>
        <strain evidence="1">QDHG01</strain>
    </source>
</reference>
<accession>A0A8J8NJV9</accession>
<name>A0A8J8NJV9_HALGN</name>
<dbReference type="Proteomes" id="UP000785679">
    <property type="component" value="Unassembled WGS sequence"/>
</dbReference>
<protein>
    <submittedName>
        <fullName evidence="1">Uncharacterized protein</fullName>
    </submittedName>
</protein>
<comment type="caution">
    <text evidence="1">The sequence shown here is derived from an EMBL/GenBank/DDBJ whole genome shotgun (WGS) entry which is preliminary data.</text>
</comment>
<organism evidence="1 2">
    <name type="scientific">Halteria grandinella</name>
    <dbReference type="NCBI Taxonomy" id="5974"/>
    <lineage>
        <taxon>Eukaryota</taxon>
        <taxon>Sar</taxon>
        <taxon>Alveolata</taxon>
        <taxon>Ciliophora</taxon>
        <taxon>Intramacronucleata</taxon>
        <taxon>Spirotrichea</taxon>
        <taxon>Stichotrichia</taxon>
        <taxon>Sporadotrichida</taxon>
        <taxon>Halteriidae</taxon>
        <taxon>Halteria</taxon>
    </lineage>
</organism>
<dbReference type="AlphaFoldDB" id="A0A8J8NJV9"/>
<gene>
    <name evidence="1" type="ORF">FGO68_gene17477</name>
</gene>